<evidence type="ECO:0000256" key="12">
    <source>
        <dbReference type="ARBA" id="ARBA00023136"/>
    </source>
</evidence>
<sequence length="433" mass="50015">MTARKEKKVCLVVLGDIGRSPRMQYHGLSLAQEGFQVTFVGYCQSEPIKYLRSSENVKFQNIYQCPEFKQYLPTFLAYTLKVIWQIITIFLALIKSGISDYIIIQNPPALPALGVCYIYSALCRNKLIIDWHNYAYSILALSIGAEHTLVKLSRQFEFFFGKKADYNLCVTKGMKQDLQDNHNIKAITFYDRPPDIFKRTNIEEQHKLFLALGLEYDIFLRNCKHGETAFTKVTENLEVVLRNDRPGLLISSTSWTEDEDFSILLSALEEYEKAKQTSVGLLPELVCAITGKGPLKEFYINIIKRRKWKYVHVITPWLEAEDYPKFLGSADLGVCLHKSSSGLDLPMKVVDMFGCGVPVCAISFNCLPELVKHQQNGYVFKDDKELFTHIKNWFTGFPLEDSPVRETFQESLKQFQIHRWHDNWKFNVQPLLE</sequence>
<protein>
    <recommendedName>
        <fullName evidence="4">Chitobiosyldiphosphodolichol beta-mannosyltransferase</fullName>
        <ecNumber evidence="3">2.4.1.142</ecNumber>
    </recommendedName>
    <alternativeName>
        <fullName evidence="19">Asparagine-linked glycosylation protein 1 homolog</fullName>
    </alternativeName>
    <alternativeName>
        <fullName evidence="14">Beta-1,4-mannosyltransferase</fullName>
    </alternativeName>
    <alternativeName>
        <fullName evidence="15">GDP-Man:GlcNAc2-PP-dolichol mannosyltransferase</fullName>
    </alternativeName>
    <alternativeName>
        <fullName evidence="13">GDP-mannose-dolichol diphosphochitobiose mannosyltransferase</fullName>
    </alternativeName>
</protein>
<evidence type="ECO:0000256" key="7">
    <source>
        <dbReference type="ARBA" id="ARBA00022679"/>
    </source>
</evidence>
<gene>
    <name evidence="22" type="ORF">RUM43_013476</name>
</gene>
<dbReference type="FunFam" id="3.40.50.2000:FF:000096">
    <property type="entry name" value="ALG1, chitobiosyldiphosphodolichol beta-mannosyltransferase"/>
    <property type="match status" value="1"/>
</dbReference>
<dbReference type="Gene3D" id="3.40.50.2000">
    <property type="entry name" value="Glycogen Phosphorylase B"/>
    <property type="match status" value="2"/>
</dbReference>
<evidence type="ECO:0000256" key="11">
    <source>
        <dbReference type="ARBA" id="ARBA00022989"/>
    </source>
</evidence>
<dbReference type="PANTHER" id="PTHR13036">
    <property type="entry name" value="BETA1,4 MANNOSYLTRANSFERASE"/>
    <property type="match status" value="1"/>
</dbReference>
<keyword evidence="7" id="KW-0808">Transferase</keyword>
<evidence type="ECO:0000256" key="6">
    <source>
        <dbReference type="ARBA" id="ARBA00022676"/>
    </source>
</evidence>
<dbReference type="SUPFAM" id="SSF53756">
    <property type="entry name" value="UDP-Glycosyltransferase/glycogen phosphorylase"/>
    <property type="match status" value="1"/>
</dbReference>
<keyword evidence="8 20" id="KW-0812">Transmembrane</keyword>
<keyword evidence="6" id="KW-0328">Glycosyltransferase</keyword>
<evidence type="ECO:0000256" key="15">
    <source>
        <dbReference type="ARBA" id="ARBA00033088"/>
    </source>
</evidence>
<reference evidence="22 23" key="1">
    <citation type="submission" date="2023-10" db="EMBL/GenBank/DDBJ databases">
        <title>Genomes of two closely related lineages of the louse Polyplax serrata with different host specificities.</title>
        <authorList>
            <person name="Martinu J."/>
            <person name="Tarabai H."/>
            <person name="Stefka J."/>
            <person name="Hypsa V."/>
        </authorList>
    </citation>
    <scope>NUCLEOTIDE SEQUENCE [LARGE SCALE GENOMIC DNA]</scope>
    <source>
        <strain evidence="22">HR10_N</strain>
    </source>
</reference>
<comment type="similarity">
    <text evidence="18">Belongs to the glycosyltransferase group 1 family. Glycosyltransferase 33 subfamily.</text>
</comment>
<keyword evidence="11 20" id="KW-1133">Transmembrane helix</keyword>
<comment type="catalytic activity">
    <reaction evidence="16">
        <text>an N,N'-diacetylchitobiosyl-diphospho-di-trans,poly-cis-dolichol + GDP-alpha-D-mannose = a beta-D-Man-(1-&gt;4)-beta-D-GlcNAc-(1-&gt;4)-alpha-D-GlcNAc-diphospho-di-trans,poly-cis-dolichol + GDP + H(+)</text>
        <dbReference type="Rhea" id="RHEA:13865"/>
        <dbReference type="Rhea" id="RHEA-COMP:19510"/>
        <dbReference type="Rhea" id="RHEA-COMP:19511"/>
        <dbReference type="ChEBI" id="CHEBI:15378"/>
        <dbReference type="ChEBI" id="CHEBI:57269"/>
        <dbReference type="ChEBI" id="CHEBI:57527"/>
        <dbReference type="ChEBI" id="CHEBI:58189"/>
        <dbReference type="ChEBI" id="CHEBI:58472"/>
        <dbReference type="EC" id="2.4.1.142"/>
    </reaction>
    <physiologicalReaction direction="left-to-right" evidence="16">
        <dbReference type="Rhea" id="RHEA:13866"/>
    </physiologicalReaction>
</comment>
<evidence type="ECO:0000256" key="3">
    <source>
        <dbReference type="ARBA" id="ARBA00012611"/>
    </source>
</evidence>
<evidence type="ECO:0000313" key="23">
    <source>
        <dbReference type="Proteomes" id="UP001372834"/>
    </source>
</evidence>
<evidence type="ECO:0000313" key="22">
    <source>
        <dbReference type="EMBL" id="KAK6632706.1"/>
    </source>
</evidence>
<evidence type="ECO:0000256" key="19">
    <source>
        <dbReference type="ARBA" id="ARBA00082785"/>
    </source>
</evidence>
<dbReference type="EMBL" id="JAWJWE010000007">
    <property type="protein sequence ID" value="KAK6632706.1"/>
    <property type="molecule type" value="Genomic_DNA"/>
</dbReference>
<feature type="transmembrane region" description="Helical" evidence="20">
    <location>
        <begin position="75"/>
        <end position="94"/>
    </location>
</feature>
<dbReference type="Pfam" id="PF00534">
    <property type="entry name" value="Glycos_transf_1"/>
    <property type="match status" value="1"/>
</dbReference>
<proteinExistence type="inferred from homology"/>
<evidence type="ECO:0000256" key="1">
    <source>
        <dbReference type="ARBA" id="ARBA00004389"/>
    </source>
</evidence>
<dbReference type="Proteomes" id="UP001372834">
    <property type="component" value="Unassembled WGS sequence"/>
</dbReference>
<keyword evidence="12 20" id="KW-0472">Membrane</keyword>
<dbReference type="GO" id="GO:0004578">
    <property type="term" value="F:chitobiosyldiphosphodolichol beta-mannosyltransferase activity"/>
    <property type="evidence" value="ECO:0007669"/>
    <property type="project" value="UniProtKB-EC"/>
</dbReference>
<evidence type="ECO:0000256" key="4">
    <source>
        <dbReference type="ARBA" id="ARBA00015841"/>
    </source>
</evidence>
<evidence type="ECO:0000256" key="16">
    <source>
        <dbReference type="ARBA" id="ARBA00045071"/>
    </source>
</evidence>
<organism evidence="22 23">
    <name type="scientific">Polyplax serrata</name>
    <name type="common">Common mouse louse</name>
    <dbReference type="NCBI Taxonomy" id="468196"/>
    <lineage>
        <taxon>Eukaryota</taxon>
        <taxon>Metazoa</taxon>
        <taxon>Ecdysozoa</taxon>
        <taxon>Arthropoda</taxon>
        <taxon>Hexapoda</taxon>
        <taxon>Insecta</taxon>
        <taxon>Pterygota</taxon>
        <taxon>Neoptera</taxon>
        <taxon>Paraneoptera</taxon>
        <taxon>Psocodea</taxon>
        <taxon>Troctomorpha</taxon>
        <taxon>Phthiraptera</taxon>
        <taxon>Anoplura</taxon>
        <taxon>Polyplacidae</taxon>
        <taxon>Polyplax</taxon>
    </lineage>
</organism>
<evidence type="ECO:0000256" key="10">
    <source>
        <dbReference type="ARBA" id="ARBA00022968"/>
    </source>
</evidence>
<evidence type="ECO:0000256" key="9">
    <source>
        <dbReference type="ARBA" id="ARBA00022824"/>
    </source>
</evidence>
<accession>A0AAN8NXZ2</accession>
<evidence type="ECO:0000256" key="14">
    <source>
        <dbReference type="ARBA" id="ARBA00031566"/>
    </source>
</evidence>
<name>A0AAN8NXZ2_POLSC</name>
<evidence type="ECO:0000256" key="17">
    <source>
        <dbReference type="ARBA" id="ARBA00056362"/>
    </source>
</evidence>
<evidence type="ECO:0000256" key="20">
    <source>
        <dbReference type="SAM" id="Phobius"/>
    </source>
</evidence>
<evidence type="ECO:0000256" key="18">
    <source>
        <dbReference type="ARBA" id="ARBA00061237"/>
    </source>
</evidence>
<feature type="domain" description="Glycosyl transferase family 1" evidence="21">
    <location>
        <begin position="238"/>
        <end position="391"/>
    </location>
</feature>
<dbReference type="GO" id="GO:0005789">
    <property type="term" value="C:endoplasmic reticulum membrane"/>
    <property type="evidence" value="ECO:0007669"/>
    <property type="project" value="UniProtKB-SubCell"/>
</dbReference>
<dbReference type="InterPro" id="IPR026051">
    <property type="entry name" value="ALG1-like"/>
</dbReference>
<evidence type="ECO:0000256" key="13">
    <source>
        <dbReference type="ARBA" id="ARBA00031434"/>
    </source>
</evidence>
<comment type="subcellular location">
    <subcellularLocation>
        <location evidence="1">Endoplasmic reticulum membrane</location>
        <topology evidence="1">Single-pass membrane protein</topology>
    </subcellularLocation>
</comment>
<keyword evidence="9" id="KW-0256">Endoplasmic reticulum</keyword>
<dbReference type="PANTHER" id="PTHR13036:SF0">
    <property type="entry name" value="CHITOBIOSYLDIPHOSPHODOLICHOL BETA-MANNOSYLTRANSFERASE"/>
    <property type="match status" value="1"/>
</dbReference>
<comment type="caution">
    <text evidence="22">The sequence shown here is derived from an EMBL/GenBank/DDBJ whole genome shotgun (WGS) entry which is preliminary data.</text>
</comment>
<dbReference type="EC" id="2.4.1.142" evidence="3"/>
<dbReference type="AlphaFoldDB" id="A0AAN8NXZ2"/>
<dbReference type="InterPro" id="IPR001296">
    <property type="entry name" value="Glyco_trans_1"/>
</dbReference>
<evidence type="ECO:0000256" key="2">
    <source>
        <dbReference type="ARBA" id="ARBA00004922"/>
    </source>
</evidence>
<comment type="function">
    <text evidence="17">Mannosyltransferase that operates in the biosynthetic pathway of dolichol-linked oligosaccharides, the glycan precursors employed in protein asparagine (N)-glycosylation. The assembly of dolichol-linked oligosaccharides begins on the cytosolic side of the endoplasmic reticulum membrane and finishes in its lumen. The sequential addition of sugars to dolichol pyrophosphate produces dolichol-linked oligosaccharides containing fourteen sugars, including two GlcNAcs, nine mannoses and three glucoses. Once assembled, the oligosaccharide is transferred from the lipid to nascent proteins by oligosaccharyltransferases. Catalyzes, on the cytoplasmic face of the endoplasmic reticulum, the addition of the first mannose residues to the dolichol-linked oligosaccharide chain, to produce Man1GlcNAc(2)-PP-dolichol core oligosaccharide. Man1GlcNAc(2)-PP-dolichol is a substrate for ALG2, the following enzyme in the biosynthetic pathway.</text>
</comment>
<keyword evidence="10" id="KW-0735">Signal-anchor</keyword>
<keyword evidence="5" id="KW-0597">Phosphoprotein</keyword>
<evidence type="ECO:0000256" key="5">
    <source>
        <dbReference type="ARBA" id="ARBA00022553"/>
    </source>
</evidence>
<evidence type="ECO:0000256" key="8">
    <source>
        <dbReference type="ARBA" id="ARBA00022692"/>
    </source>
</evidence>
<comment type="pathway">
    <text evidence="2">Protein modification; protein glycosylation.</text>
</comment>
<evidence type="ECO:0000259" key="21">
    <source>
        <dbReference type="Pfam" id="PF00534"/>
    </source>
</evidence>